<gene>
    <name evidence="2" type="ORF">HNP81_001990</name>
</gene>
<organism evidence="2 3">
    <name type="scientific">Peribacillus huizhouensis</name>
    <dbReference type="NCBI Taxonomy" id="1501239"/>
    <lineage>
        <taxon>Bacteria</taxon>
        <taxon>Bacillati</taxon>
        <taxon>Bacillota</taxon>
        <taxon>Bacilli</taxon>
        <taxon>Bacillales</taxon>
        <taxon>Bacillaceae</taxon>
        <taxon>Peribacillus</taxon>
    </lineage>
</organism>
<accession>A0ABR6CP03</accession>
<dbReference type="EMBL" id="JACJHX010000005">
    <property type="protein sequence ID" value="MBA9026705.1"/>
    <property type="molecule type" value="Genomic_DNA"/>
</dbReference>
<keyword evidence="1" id="KW-0812">Transmembrane</keyword>
<protein>
    <submittedName>
        <fullName evidence="2">Uncharacterized protein</fullName>
    </submittedName>
</protein>
<evidence type="ECO:0000256" key="1">
    <source>
        <dbReference type="SAM" id="Phobius"/>
    </source>
</evidence>
<dbReference type="RefSeq" id="WP_182502499.1">
    <property type="nucleotide sequence ID" value="NZ_JACJHX010000005.1"/>
</dbReference>
<keyword evidence="1" id="KW-0472">Membrane</keyword>
<sequence length="351" mass="41190">MSYKKFVIIIMTIIVLFVGSSASFIYFIDPMWTFGHKNTYNDVQTVIDERQQKPNAMHFQPFDYDTLLLGSSRSTYINQHDFKGMKVYNFSASNLSVREYAPFLEYATKQNGKQFKRVIIGMDFFKTSKSESSFNGNLDKYIETLNEPLYRYKNLLSYDLLKYSYETYKMSKNNVPMEERTYNRDNVANAMRVDSKLTIEQTKEKIEKFRDEFYGSSYDYNPNIKQVLLNLKAAYPNTEFIIFMTPISTPLFKELVDQGLLPYYERWLTEVIDVFGGVYNFMYPNTVTNDINNYFDGHHFYPEIGTLIAHRIDGSNEGVPEDFGQYVSKENLKDHLKYVESKASNIHNSLH</sequence>
<proteinExistence type="predicted"/>
<evidence type="ECO:0000313" key="2">
    <source>
        <dbReference type="EMBL" id="MBA9026705.1"/>
    </source>
</evidence>
<feature type="transmembrane region" description="Helical" evidence="1">
    <location>
        <begin position="6"/>
        <end position="28"/>
    </location>
</feature>
<keyword evidence="3" id="KW-1185">Reference proteome</keyword>
<evidence type="ECO:0000313" key="3">
    <source>
        <dbReference type="Proteomes" id="UP000626697"/>
    </source>
</evidence>
<comment type="caution">
    <text evidence="2">The sequence shown here is derived from an EMBL/GenBank/DDBJ whole genome shotgun (WGS) entry which is preliminary data.</text>
</comment>
<reference evidence="2 3" key="1">
    <citation type="submission" date="2020-08" db="EMBL/GenBank/DDBJ databases">
        <title>Genomic Encyclopedia of Type Strains, Phase IV (KMG-IV): sequencing the most valuable type-strain genomes for metagenomic binning, comparative biology and taxonomic classification.</title>
        <authorList>
            <person name="Goeker M."/>
        </authorList>
    </citation>
    <scope>NUCLEOTIDE SEQUENCE [LARGE SCALE GENOMIC DNA]</scope>
    <source>
        <strain evidence="2 3">DSM 105481</strain>
    </source>
</reference>
<keyword evidence="1" id="KW-1133">Transmembrane helix</keyword>
<dbReference type="Proteomes" id="UP000626697">
    <property type="component" value="Unassembled WGS sequence"/>
</dbReference>
<name>A0ABR6CP03_9BACI</name>